<keyword evidence="4 11" id="KW-0812">Transmembrane</keyword>
<protein>
    <submittedName>
        <fullName evidence="16">Frizzled-4</fullName>
    </submittedName>
</protein>
<keyword evidence="12" id="KW-0732">Signal</keyword>
<reference evidence="16" key="1">
    <citation type="submission" date="2024-02" db="UniProtKB">
        <authorList>
            <consortium name="WormBaseParasite"/>
        </authorList>
    </citation>
    <scope>IDENTIFICATION</scope>
</reference>
<keyword evidence="15" id="KW-1185">Reference proteome</keyword>
<dbReference type="WBParaSite" id="MBELARI_LOCUS1359.1">
    <property type="protein sequence ID" value="MBELARI_LOCUS1359.1"/>
    <property type="gene ID" value="MBELARI_LOCUS1359"/>
</dbReference>
<comment type="caution">
    <text evidence="9">Lacks conserved residue(s) required for the propagation of feature annotation.</text>
</comment>
<evidence type="ECO:0000256" key="10">
    <source>
        <dbReference type="SAM" id="MobiDB-lite"/>
    </source>
</evidence>
<organism evidence="15 16">
    <name type="scientific">Mesorhabditis belari</name>
    <dbReference type="NCBI Taxonomy" id="2138241"/>
    <lineage>
        <taxon>Eukaryota</taxon>
        <taxon>Metazoa</taxon>
        <taxon>Ecdysozoa</taxon>
        <taxon>Nematoda</taxon>
        <taxon>Chromadorea</taxon>
        <taxon>Rhabditida</taxon>
        <taxon>Rhabditina</taxon>
        <taxon>Rhabditomorpha</taxon>
        <taxon>Rhabditoidea</taxon>
        <taxon>Rhabditidae</taxon>
        <taxon>Mesorhabditinae</taxon>
        <taxon>Mesorhabditis</taxon>
    </lineage>
</organism>
<dbReference type="Pfam" id="PF01534">
    <property type="entry name" value="Frizzled"/>
    <property type="match status" value="1"/>
</dbReference>
<evidence type="ECO:0000259" key="13">
    <source>
        <dbReference type="PROSITE" id="PS50038"/>
    </source>
</evidence>
<feature type="transmembrane region" description="Helical" evidence="11">
    <location>
        <begin position="295"/>
        <end position="316"/>
    </location>
</feature>
<dbReference type="InterPro" id="IPR020067">
    <property type="entry name" value="Frizzled_dom"/>
</dbReference>
<feature type="disulfide bond" evidence="9">
    <location>
        <begin position="108"/>
        <end position="132"/>
    </location>
</feature>
<sequence length="575" mass="64517">MIPRWLSLLFLLGTLSAESMFKQSLKGRCQKIEFDLCKDIPYNMTFFPNPMLGQDQQNIDSLHMYTDHFKPLILTKCHPHLKFFVCSVFAPMCPKDVPQAVTSCKSLCEQVKAGCKSLLDQYGLAWPELLECDRFPEINQGLCMNPPEGTQQSPSPSGSFARPHSPSKPPSCPSHLVNVDPQDSNGACALPCEHNTFFTKDDKRVASSWMVALGAVNLALAAFTFLTYIIDRHRFRFPERCVFFMSLCMAILSIPNLFLLFWRFQEMACEQLHSGQSYVTFAGFENHRCLLSFSLIYYFSTAASLWWLMFAFTWYLSAGRRWVPEGVEACSPYVHLIAWGTAALATIVVLVMRRVDASELTGLCSVGNQDPESLLYFSLLPRLSATLLGVFFIVAGLSGMCKEGQSLRRRGTDTSKNEKLVLKMIMFCIFYLLPMCTVLVCDYLHFHDVKATSRATIECKLFGGVEAGLCKQPPRLQPSRYLLQLIMGLLGGGACALWILSPKTFSSWQRFLCCGMCSPAPQKSASAQRLASSSRPLIEPQIPLQVIPHPPHPPTHYAPLHSQHSTQVWRPSNVV</sequence>
<feature type="chain" id="PRO_5042153656" evidence="12">
    <location>
        <begin position="18"/>
        <end position="575"/>
    </location>
</feature>
<evidence type="ECO:0000256" key="12">
    <source>
        <dbReference type="SAM" id="SignalP"/>
    </source>
</evidence>
<dbReference type="InterPro" id="IPR036790">
    <property type="entry name" value="Frizzled_dom_sf"/>
</dbReference>
<dbReference type="Gene3D" id="1.10.2000.10">
    <property type="entry name" value="Frizzled cysteine-rich domain"/>
    <property type="match status" value="1"/>
</dbReference>
<evidence type="ECO:0000256" key="2">
    <source>
        <dbReference type="ARBA" id="ARBA00008077"/>
    </source>
</evidence>
<dbReference type="InterPro" id="IPR015526">
    <property type="entry name" value="Frizzled/SFRP"/>
</dbReference>
<evidence type="ECO:0000256" key="6">
    <source>
        <dbReference type="ARBA" id="ARBA00023136"/>
    </source>
</evidence>
<keyword evidence="6 11" id="KW-0472">Membrane</keyword>
<feature type="compositionally biased region" description="Polar residues" evidence="10">
    <location>
        <begin position="562"/>
        <end position="575"/>
    </location>
</feature>
<evidence type="ECO:0000256" key="1">
    <source>
        <dbReference type="ARBA" id="ARBA00004141"/>
    </source>
</evidence>
<dbReference type="GO" id="GO:0005615">
    <property type="term" value="C:extracellular space"/>
    <property type="evidence" value="ECO:0007669"/>
    <property type="project" value="TreeGrafter"/>
</dbReference>
<accession>A0AAF3EHW9</accession>
<dbReference type="GO" id="GO:0016020">
    <property type="term" value="C:membrane"/>
    <property type="evidence" value="ECO:0007669"/>
    <property type="project" value="UniProtKB-SubCell"/>
</dbReference>
<feature type="transmembrane region" description="Helical" evidence="11">
    <location>
        <begin position="375"/>
        <end position="399"/>
    </location>
</feature>
<feature type="transmembrane region" description="Helical" evidence="11">
    <location>
        <begin position="420"/>
        <end position="440"/>
    </location>
</feature>
<feature type="disulfide bond" evidence="9">
    <location>
        <begin position="77"/>
        <end position="115"/>
    </location>
</feature>
<dbReference type="SMART" id="SM01330">
    <property type="entry name" value="Frizzled"/>
    <property type="match status" value="1"/>
</dbReference>
<evidence type="ECO:0000256" key="4">
    <source>
        <dbReference type="ARBA" id="ARBA00022692"/>
    </source>
</evidence>
<feature type="domain" description="FZ" evidence="13">
    <location>
        <begin position="24"/>
        <end position="146"/>
    </location>
</feature>
<comment type="similarity">
    <text evidence="2">Belongs to the G-protein coupled receptor Fz/Smo family.</text>
</comment>
<dbReference type="GO" id="GO:0004888">
    <property type="term" value="F:transmembrane signaling receptor activity"/>
    <property type="evidence" value="ECO:0007669"/>
    <property type="project" value="InterPro"/>
</dbReference>
<feature type="region of interest" description="Disordered" evidence="10">
    <location>
        <begin position="143"/>
        <end position="173"/>
    </location>
</feature>
<dbReference type="Gene3D" id="1.20.1070.10">
    <property type="entry name" value="Rhodopsin 7-helix transmembrane proteins"/>
    <property type="match status" value="1"/>
</dbReference>
<feature type="compositionally biased region" description="Polar residues" evidence="10">
    <location>
        <begin position="148"/>
        <end position="158"/>
    </location>
</feature>
<keyword evidence="3" id="KW-0217">Developmental protein</keyword>
<dbReference type="GO" id="GO:0060070">
    <property type="term" value="P:canonical Wnt signaling pathway"/>
    <property type="evidence" value="ECO:0007669"/>
    <property type="project" value="TreeGrafter"/>
</dbReference>
<evidence type="ECO:0000256" key="7">
    <source>
        <dbReference type="ARBA" id="ARBA00023157"/>
    </source>
</evidence>
<dbReference type="SUPFAM" id="SSF63501">
    <property type="entry name" value="Frizzled cysteine-rich domain"/>
    <property type="match status" value="1"/>
</dbReference>
<dbReference type="GO" id="GO:0017147">
    <property type="term" value="F:Wnt-protein binding"/>
    <property type="evidence" value="ECO:0007669"/>
    <property type="project" value="TreeGrafter"/>
</dbReference>
<evidence type="ECO:0000313" key="16">
    <source>
        <dbReference type="WBParaSite" id="MBELARI_LOCUS1359.1"/>
    </source>
</evidence>
<dbReference type="PRINTS" id="PR00489">
    <property type="entry name" value="FRIZZLED"/>
</dbReference>
<dbReference type="InterPro" id="IPR017981">
    <property type="entry name" value="GPCR_2-like_7TM"/>
</dbReference>
<keyword evidence="8" id="KW-0675">Receptor</keyword>
<evidence type="ECO:0000256" key="11">
    <source>
        <dbReference type="SAM" id="Phobius"/>
    </source>
</evidence>
<dbReference type="Proteomes" id="UP000887575">
    <property type="component" value="Unassembled WGS sequence"/>
</dbReference>
<dbReference type="PROSITE" id="PS50038">
    <property type="entry name" value="FZ"/>
    <property type="match status" value="1"/>
</dbReference>
<name>A0AAF3EHW9_9BILA</name>
<feature type="transmembrane region" description="Helical" evidence="11">
    <location>
        <begin position="242"/>
        <end position="262"/>
    </location>
</feature>
<dbReference type="PANTHER" id="PTHR11309">
    <property type="entry name" value="FRIZZLED"/>
    <property type="match status" value="1"/>
</dbReference>
<dbReference type="SMART" id="SM00063">
    <property type="entry name" value="FRI"/>
    <property type="match status" value="1"/>
</dbReference>
<keyword evidence="7 9" id="KW-1015">Disulfide bond</keyword>
<evidence type="ECO:0000313" key="15">
    <source>
        <dbReference type="Proteomes" id="UP000887575"/>
    </source>
</evidence>
<feature type="signal peptide" evidence="12">
    <location>
        <begin position="1"/>
        <end position="17"/>
    </location>
</feature>
<evidence type="ECO:0000256" key="9">
    <source>
        <dbReference type="PROSITE-ProRule" id="PRU00090"/>
    </source>
</evidence>
<feature type="transmembrane region" description="Helical" evidence="11">
    <location>
        <begin position="336"/>
        <end position="355"/>
    </location>
</feature>
<dbReference type="PROSITE" id="PS50261">
    <property type="entry name" value="G_PROTEIN_RECEP_F2_4"/>
    <property type="match status" value="1"/>
</dbReference>
<comment type="subcellular location">
    <subcellularLocation>
        <location evidence="1">Membrane</location>
        <topology evidence="1">Multi-pass membrane protein</topology>
    </subcellularLocation>
</comment>
<dbReference type="GO" id="GO:0035567">
    <property type="term" value="P:non-canonical Wnt signaling pathway"/>
    <property type="evidence" value="ECO:0007669"/>
    <property type="project" value="TreeGrafter"/>
</dbReference>
<evidence type="ECO:0000256" key="3">
    <source>
        <dbReference type="ARBA" id="ARBA00022473"/>
    </source>
</evidence>
<feature type="transmembrane region" description="Helical" evidence="11">
    <location>
        <begin position="481"/>
        <end position="500"/>
    </location>
</feature>
<keyword evidence="5 11" id="KW-1133">Transmembrane helix</keyword>
<dbReference type="Pfam" id="PF01392">
    <property type="entry name" value="Fz"/>
    <property type="match status" value="1"/>
</dbReference>
<dbReference type="PANTHER" id="PTHR11309:SF99">
    <property type="entry name" value="FRIZZLED-4"/>
    <property type="match status" value="1"/>
</dbReference>
<evidence type="ECO:0000256" key="5">
    <source>
        <dbReference type="ARBA" id="ARBA00022989"/>
    </source>
</evidence>
<evidence type="ECO:0000256" key="8">
    <source>
        <dbReference type="ARBA" id="ARBA00023170"/>
    </source>
</evidence>
<feature type="transmembrane region" description="Helical" evidence="11">
    <location>
        <begin position="209"/>
        <end position="230"/>
    </location>
</feature>
<evidence type="ECO:0000259" key="14">
    <source>
        <dbReference type="PROSITE" id="PS50261"/>
    </source>
</evidence>
<proteinExistence type="inferred from homology"/>
<dbReference type="AlphaFoldDB" id="A0AAF3EHW9"/>
<feature type="region of interest" description="Disordered" evidence="10">
    <location>
        <begin position="553"/>
        <end position="575"/>
    </location>
</feature>
<dbReference type="InterPro" id="IPR000539">
    <property type="entry name" value="Frizzled/Smoothened_7TM"/>
</dbReference>
<feature type="domain" description="G-protein coupled receptors family 2 profile 2" evidence="14">
    <location>
        <begin position="203"/>
        <end position="435"/>
    </location>
</feature>